<sequence length="117" mass="13251">MPPRNKIALMPPDTRRMIEDKIISSRFSHYKKLAAELADMGIKVSQGVLQRYGQTLFKNIGGRLDGAGIRSLYDLVISAKRDRSIVVVIDLDNDRHLAIRSKRSLGDIVYLLTTNRQ</sequence>
<evidence type="ECO:0000313" key="1">
    <source>
        <dbReference type="EMBL" id="OIR16793.1"/>
    </source>
</evidence>
<dbReference type="EMBL" id="MLJW01000006">
    <property type="protein sequence ID" value="OIR16793.1"/>
    <property type="molecule type" value="Genomic_DNA"/>
</dbReference>
<name>A0A1J5T7E3_9ZZZZ</name>
<comment type="caution">
    <text evidence="1">The sequence shown here is derived from an EMBL/GenBank/DDBJ whole genome shotgun (WGS) entry which is preliminary data.</text>
</comment>
<protein>
    <submittedName>
        <fullName evidence="1">Uncharacterized protein</fullName>
    </submittedName>
</protein>
<accession>A0A1J5T7E3</accession>
<gene>
    <name evidence="1" type="ORF">GALL_26130</name>
</gene>
<dbReference type="AlphaFoldDB" id="A0A1J5T7E3"/>
<organism evidence="1">
    <name type="scientific">mine drainage metagenome</name>
    <dbReference type="NCBI Taxonomy" id="410659"/>
    <lineage>
        <taxon>unclassified sequences</taxon>
        <taxon>metagenomes</taxon>
        <taxon>ecological metagenomes</taxon>
    </lineage>
</organism>
<proteinExistence type="predicted"/>
<reference evidence="1" key="1">
    <citation type="submission" date="2016-10" db="EMBL/GenBank/DDBJ databases">
        <title>Sequence of Gallionella enrichment culture.</title>
        <authorList>
            <person name="Poehlein A."/>
            <person name="Muehling M."/>
            <person name="Daniel R."/>
        </authorList>
    </citation>
    <scope>NUCLEOTIDE SEQUENCE</scope>
</reference>